<feature type="compositionally biased region" description="Pro residues" evidence="6">
    <location>
        <begin position="240"/>
        <end position="258"/>
    </location>
</feature>
<dbReference type="InterPro" id="IPR036908">
    <property type="entry name" value="RlpA-like_sf"/>
</dbReference>
<dbReference type="RefSeq" id="WP_244978214.1">
    <property type="nucleotide sequence ID" value="NZ_JACHIB010000007.1"/>
</dbReference>
<feature type="region of interest" description="Disordered" evidence="6">
    <location>
        <begin position="210"/>
        <end position="262"/>
    </location>
</feature>
<comment type="similarity">
    <text evidence="4 5">Belongs to the RlpA family.</text>
</comment>
<dbReference type="EC" id="4.2.2.-" evidence="4"/>
<dbReference type="PANTHER" id="PTHR34183:SF1">
    <property type="entry name" value="ENDOLYTIC PEPTIDOGLYCAN TRANSGLYCOSYLASE RLPA"/>
    <property type="match status" value="1"/>
</dbReference>
<evidence type="ECO:0000256" key="5">
    <source>
        <dbReference type="RuleBase" id="RU003495"/>
    </source>
</evidence>
<comment type="function">
    <text evidence="4">Lytic transglycosylase with a strong preference for naked glycan strands that lack stem peptides.</text>
</comment>
<dbReference type="PROSITE" id="PS51724">
    <property type="entry name" value="SPOR"/>
    <property type="match status" value="1"/>
</dbReference>
<evidence type="ECO:0000256" key="4">
    <source>
        <dbReference type="HAMAP-Rule" id="MF_02071"/>
    </source>
</evidence>
<dbReference type="EMBL" id="JACHIB010000007">
    <property type="protein sequence ID" value="MBB6083384.1"/>
    <property type="molecule type" value="Genomic_DNA"/>
</dbReference>
<dbReference type="SUPFAM" id="SSF50685">
    <property type="entry name" value="Barwin-like endoglucanases"/>
    <property type="match status" value="1"/>
</dbReference>
<sequence>MSGTPGGMRAARRAARGLVLGLLGAALLVLAGCASRSGGYYKDDGPGRDIPADIESIPDAVPRIERHAPANFRAYEVFGVRYIPIGEDQPYRQEGLASWYGRKFHGERTANGETYDMYAMTAAHPTLPIPSYARVTRVGTGRSVIVRINDRGPFHPGRIIDLSYVAAAKLGLLGPGSGRVVVQAITNADIRAGRYPAAPLMASAPTSASASAAAPAPKPAPATAPPPSDAVRTQAVSLPAAPPPAPLEPLAPLEPAPASPGMRQPGGVYLQFGAFSSAQNAQALARRVNIEAAGQAGPATVTHQPPLYKVRMGPYLSRDEAAHTASRLAESAGLNPVIALDESGHRAVPAD</sequence>
<dbReference type="SUPFAM" id="SSF110997">
    <property type="entry name" value="Sporulation related repeat"/>
    <property type="match status" value="1"/>
</dbReference>
<evidence type="ECO:0000313" key="9">
    <source>
        <dbReference type="Proteomes" id="UP000541136"/>
    </source>
</evidence>
<dbReference type="Gene3D" id="3.30.70.1070">
    <property type="entry name" value="Sporulation related repeat"/>
    <property type="match status" value="1"/>
</dbReference>
<proteinExistence type="inferred from homology"/>
<dbReference type="CDD" id="cd22268">
    <property type="entry name" value="DPBB_RlpA-like"/>
    <property type="match status" value="1"/>
</dbReference>
<dbReference type="InterPro" id="IPR007730">
    <property type="entry name" value="SPOR-like_dom"/>
</dbReference>
<keyword evidence="2 4" id="KW-0456">Lyase</keyword>
<dbReference type="GO" id="GO:0071555">
    <property type="term" value="P:cell wall organization"/>
    <property type="evidence" value="ECO:0007669"/>
    <property type="project" value="UniProtKB-KW"/>
</dbReference>
<dbReference type="AlphaFoldDB" id="A0A7W9TMQ5"/>
<dbReference type="GO" id="GO:0008932">
    <property type="term" value="F:lytic endotransglycosylase activity"/>
    <property type="evidence" value="ECO:0007669"/>
    <property type="project" value="UniProtKB-UniRule"/>
</dbReference>
<accession>A0A7W9TMQ5</accession>
<dbReference type="InterPro" id="IPR036680">
    <property type="entry name" value="SPOR-like_sf"/>
</dbReference>
<dbReference type="GO" id="GO:0042834">
    <property type="term" value="F:peptidoglycan binding"/>
    <property type="evidence" value="ECO:0007669"/>
    <property type="project" value="InterPro"/>
</dbReference>
<evidence type="ECO:0000259" key="7">
    <source>
        <dbReference type="PROSITE" id="PS51724"/>
    </source>
</evidence>
<dbReference type="InterPro" id="IPR012997">
    <property type="entry name" value="RplA"/>
</dbReference>
<evidence type="ECO:0000313" key="8">
    <source>
        <dbReference type="EMBL" id="MBB6083384.1"/>
    </source>
</evidence>
<dbReference type="GO" id="GO:0000270">
    <property type="term" value="P:peptidoglycan metabolic process"/>
    <property type="evidence" value="ECO:0007669"/>
    <property type="project" value="UniProtKB-UniRule"/>
</dbReference>
<dbReference type="Gene3D" id="2.40.40.10">
    <property type="entry name" value="RlpA-like domain"/>
    <property type="match status" value="1"/>
</dbReference>
<keyword evidence="8" id="KW-0449">Lipoprotein</keyword>
<feature type="compositionally biased region" description="Pro residues" evidence="6">
    <location>
        <begin position="216"/>
        <end position="228"/>
    </location>
</feature>
<dbReference type="NCBIfam" id="TIGR00413">
    <property type="entry name" value="rlpA"/>
    <property type="match status" value="1"/>
</dbReference>
<evidence type="ECO:0000256" key="2">
    <source>
        <dbReference type="ARBA" id="ARBA00023239"/>
    </source>
</evidence>
<protein>
    <recommendedName>
        <fullName evidence="4">Endolytic peptidoglycan transglycosylase RlpA</fullName>
        <ecNumber evidence="4">4.2.2.-</ecNumber>
    </recommendedName>
</protein>
<keyword evidence="1" id="KW-0732">Signal</keyword>
<keyword evidence="3 4" id="KW-0961">Cell wall biogenesis/degradation</keyword>
<name>A0A7W9TMQ5_CASDE</name>
<reference evidence="8 9" key="1">
    <citation type="submission" date="2020-08" db="EMBL/GenBank/DDBJ databases">
        <title>Genomic Encyclopedia of Type Strains, Phase IV (KMG-IV): sequencing the most valuable type-strain genomes for metagenomic binning, comparative biology and taxonomic classification.</title>
        <authorList>
            <person name="Goeker M."/>
        </authorList>
    </citation>
    <scope>NUCLEOTIDE SEQUENCE [LARGE SCALE GENOMIC DNA]</scope>
    <source>
        <strain evidence="8 9">DSM 12141</strain>
    </source>
</reference>
<comment type="caution">
    <text evidence="8">The sequence shown here is derived from an EMBL/GenBank/DDBJ whole genome shotgun (WGS) entry which is preliminary data.</text>
</comment>
<dbReference type="InterPro" id="IPR009009">
    <property type="entry name" value="RlpA-like_DPBB"/>
</dbReference>
<organism evidence="8 9">
    <name type="scientific">Castellaniella defragrans</name>
    <name type="common">Alcaligenes defragrans</name>
    <dbReference type="NCBI Taxonomy" id="75697"/>
    <lineage>
        <taxon>Bacteria</taxon>
        <taxon>Pseudomonadati</taxon>
        <taxon>Pseudomonadota</taxon>
        <taxon>Betaproteobacteria</taxon>
        <taxon>Burkholderiales</taxon>
        <taxon>Alcaligenaceae</taxon>
        <taxon>Castellaniella</taxon>
    </lineage>
</organism>
<evidence type="ECO:0000256" key="6">
    <source>
        <dbReference type="SAM" id="MobiDB-lite"/>
    </source>
</evidence>
<dbReference type="Pfam" id="PF05036">
    <property type="entry name" value="SPOR"/>
    <property type="match status" value="1"/>
</dbReference>
<dbReference type="Proteomes" id="UP000541136">
    <property type="component" value="Unassembled WGS sequence"/>
</dbReference>
<evidence type="ECO:0000256" key="1">
    <source>
        <dbReference type="ARBA" id="ARBA00022729"/>
    </source>
</evidence>
<dbReference type="FunFam" id="2.40.40.10:FF:000003">
    <property type="entry name" value="Endolytic peptidoglycan transglycosylase RlpA"/>
    <property type="match status" value="1"/>
</dbReference>
<dbReference type="PANTHER" id="PTHR34183">
    <property type="entry name" value="ENDOLYTIC PEPTIDOGLYCAN TRANSGLYCOSYLASE RLPA"/>
    <property type="match status" value="1"/>
</dbReference>
<gene>
    <name evidence="4" type="primary">rlpA</name>
    <name evidence="8" type="ORF">HNR28_001422</name>
</gene>
<feature type="domain" description="SPOR" evidence="7">
    <location>
        <begin position="262"/>
        <end position="341"/>
    </location>
</feature>
<dbReference type="HAMAP" id="MF_02071">
    <property type="entry name" value="RlpA"/>
    <property type="match status" value="1"/>
</dbReference>
<dbReference type="Pfam" id="PF03330">
    <property type="entry name" value="DPBB_1"/>
    <property type="match status" value="1"/>
</dbReference>
<dbReference type="InterPro" id="IPR034718">
    <property type="entry name" value="RlpA"/>
</dbReference>
<evidence type="ECO:0000256" key="3">
    <source>
        <dbReference type="ARBA" id="ARBA00023316"/>
    </source>
</evidence>